<dbReference type="Proteomes" id="UP000299102">
    <property type="component" value="Unassembled WGS sequence"/>
</dbReference>
<evidence type="ECO:0000313" key="2">
    <source>
        <dbReference type="Proteomes" id="UP000299102"/>
    </source>
</evidence>
<proteinExistence type="predicted"/>
<name>A0A4C2A7V6_EUMVA</name>
<gene>
    <name evidence="1" type="ORF">EVAR_68585_1</name>
</gene>
<evidence type="ECO:0000313" key="1">
    <source>
        <dbReference type="EMBL" id="GBP95304.1"/>
    </source>
</evidence>
<organism evidence="1 2">
    <name type="scientific">Eumeta variegata</name>
    <name type="common">Bagworm moth</name>
    <name type="synonym">Eumeta japonica</name>
    <dbReference type="NCBI Taxonomy" id="151549"/>
    <lineage>
        <taxon>Eukaryota</taxon>
        <taxon>Metazoa</taxon>
        <taxon>Ecdysozoa</taxon>
        <taxon>Arthropoda</taxon>
        <taxon>Hexapoda</taxon>
        <taxon>Insecta</taxon>
        <taxon>Pterygota</taxon>
        <taxon>Neoptera</taxon>
        <taxon>Endopterygota</taxon>
        <taxon>Lepidoptera</taxon>
        <taxon>Glossata</taxon>
        <taxon>Ditrysia</taxon>
        <taxon>Tineoidea</taxon>
        <taxon>Psychidae</taxon>
        <taxon>Oiketicinae</taxon>
        <taxon>Eumeta</taxon>
    </lineage>
</organism>
<keyword evidence="2" id="KW-1185">Reference proteome</keyword>
<comment type="caution">
    <text evidence="1">The sequence shown here is derived from an EMBL/GenBank/DDBJ whole genome shotgun (WGS) entry which is preliminary data.</text>
</comment>
<accession>A0A4C2A7V6</accession>
<dbReference type="AlphaFoldDB" id="A0A4C2A7V6"/>
<reference evidence="1 2" key="1">
    <citation type="journal article" date="2019" name="Commun. Biol.">
        <title>The bagworm genome reveals a unique fibroin gene that provides high tensile strength.</title>
        <authorList>
            <person name="Kono N."/>
            <person name="Nakamura H."/>
            <person name="Ohtoshi R."/>
            <person name="Tomita M."/>
            <person name="Numata K."/>
            <person name="Arakawa K."/>
        </authorList>
    </citation>
    <scope>NUCLEOTIDE SEQUENCE [LARGE SCALE GENOMIC DNA]</scope>
</reference>
<dbReference type="EMBL" id="BGZK01002612">
    <property type="protein sequence ID" value="GBP95304.1"/>
    <property type="molecule type" value="Genomic_DNA"/>
</dbReference>
<protein>
    <submittedName>
        <fullName evidence="1">Uncharacterized protein</fullName>
    </submittedName>
</protein>
<sequence length="83" mass="9372">MVAQWLAASLESQKRQCNYEKINYDVPERGALLTFAFHDAYLLINRNLLLLPLMPKVSVDTGIEIENKTGLDPPMEPELTLGI</sequence>